<comment type="caution">
    <text evidence="12">The sequence shown here is derived from an EMBL/GenBank/DDBJ whole genome shotgun (WGS) entry which is preliminary data.</text>
</comment>
<feature type="binding site" evidence="5 9">
    <location>
        <position position="375"/>
    </location>
    <ligand>
        <name>Zn(2+)</name>
        <dbReference type="ChEBI" id="CHEBI:29105"/>
    </ligand>
</feature>
<dbReference type="InterPro" id="IPR012131">
    <property type="entry name" value="Hstdl_DH"/>
</dbReference>
<dbReference type="PIRSF" id="PIRSF000099">
    <property type="entry name" value="Histidinol_dh"/>
    <property type="match status" value="1"/>
</dbReference>
<dbReference type="EC" id="1.1.1.23" evidence="5"/>
<comment type="catalytic activity">
    <reaction evidence="5">
        <text>L-histidinol + 2 NAD(+) + H2O = L-histidine + 2 NADH + 3 H(+)</text>
        <dbReference type="Rhea" id="RHEA:20641"/>
        <dbReference type="ChEBI" id="CHEBI:15377"/>
        <dbReference type="ChEBI" id="CHEBI:15378"/>
        <dbReference type="ChEBI" id="CHEBI:57540"/>
        <dbReference type="ChEBI" id="CHEBI:57595"/>
        <dbReference type="ChEBI" id="CHEBI:57699"/>
        <dbReference type="ChEBI" id="CHEBI:57945"/>
        <dbReference type="EC" id="1.1.1.23"/>
    </reaction>
</comment>
<dbReference type="CDD" id="cd06572">
    <property type="entry name" value="Histidinol_dh"/>
    <property type="match status" value="1"/>
</dbReference>
<reference evidence="12" key="3">
    <citation type="submission" date="2018-04" db="EMBL/GenBank/DDBJ databases">
        <authorList>
            <person name="Sheh A."/>
            <person name="Shen Z."/>
            <person name="Mannion A.J."/>
            <person name="Fox J.G."/>
        </authorList>
    </citation>
    <scope>NUCLEOTIDE SEQUENCE</scope>
    <source>
        <strain evidence="12">MIT 97-6194</strain>
    </source>
</reference>
<evidence type="ECO:0000256" key="10">
    <source>
        <dbReference type="RuleBase" id="RU004175"/>
    </source>
</evidence>
<keyword evidence="4 5" id="KW-0560">Oxidoreductase</keyword>
<comment type="similarity">
    <text evidence="1 5 6 10">Belongs to the histidinol dehydrogenase family.</text>
</comment>
<dbReference type="EMBL" id="QBIU01000002">
    <property type="protein sequence ID" value="MWV70306.1"/>
    <property type="molecule type" value="Genomic_DNA"/>
</dbReference>
<evidence type="ECO:0000313" key="13">
    <source>
        <dbReference type="Proteomes" id="UP000029714"/>
    </source>
</evidence>
<evidence type="ECO:0000313" key="11">
    <source>
        <dbReference type="EMBL" id="MWV70306.1"/>
    </source>
</evidence>
<evidence type="ECO:0000256" key="4">
    <source>
        <dbReference type="ARBA" id="ARBA00023002"/>
    </source>
</evidence>
<dbReference type="RefSeq" id="WP_034571795.1">
    <property type="nucleotide sequence ID" value="NZ_JRMP02000003.1"/>
</dbReference>
<organism evidence="12 13">
    <name type="scientific">Helicobacter saguini</name>
    <dbReference type="NCBI Taxonomy" id="1548018"/>
    <lineage>
        <taxon>Bacteria</taxon>
        <taxon>Pseudomonadati</taxon>
        <taxon>Campylobacterota</taxon>
        <taxon>Epsilonproteobacteria</taxon>
        <taxon>Campylobacterales</taxon>
        <taxon>Helicobacteraceae</taxon>
        <taxon>Helicobacter</taxon>
    </lineage>
</organism>
<evidence type="ECO:0000256" key="7">
    <source>
        <dbReference type="PIRSR" id="PIRSR000099-1"/>
    </source>
</evidence>
<dbReference type="GO" id="GO:0000105">
    <property type="term" value="P:L-histidine biosynthetic process"/>
    <property type="evidence" value="ECO:0007669"/>
    <property type="project" value="UniProtKB-UniRule"/>
</dbReference>
<evidence type="ECO:0000256" key="1">
    <source>
        <dbReference type="ARBA" id="ARBA00010178"/>
    </source>
</evidence>
<dbReference type="PRINTS" id="PR00083">
    <property type="entry name" value="HOLDHDRGNASE"/>
</dbReference>
<feature type="binding site" evidence="5 8">
    <location>
        <position position="273"/>
    </location>
    <ligand>
        <name>substrate</name>
    </ligand>
</feature>
<feature type="binding site" evidence="5 8">
    <location>
        <position position="429"/>
    </location>
    <ligand>
        <name>substrate</name>
    </ligand>
</feature>
<dbReference type="AlphaFoldDB" id="A0A347VQ32"/>
<dbReference type="HAMAP" id="MF_01024">
    <property type="entry name" value="HisD"/>
    <property type="match status" value="1"/>
</dbReference>
<evidence type="ECO:0000256" key="5">
    <source>
        <dbReference type="HAMAP-Rule" id="MF_01024"/>
    </source>
</evidence>
<dbReference type="PANTHER" id="PTHR21256:SF2">
    <property type="entry name" value="HISTIDINE BIOSYNTHESIS TRIFUNCTIONAL PROTEIN"/>
    <property type="match status" value="1"/>
</dbReference>
<feature type="binding site" evidence="5 8">
    <location>
        <position position="251"/>
    </location>
    <ligand>
        <name>substrate</name>
    </ligand>
</feature>
<dbReference type="SUPFAM" id="SSF53720">
    <property type="entry name" value="ALDH-like"/>
    <property type="match status" value="1"/>
</dbReference>
<dbReference type="GO" id="GO:0005829">
    <property type="term" value="C:cytosol"/>
    <property type="evidence" value="ECO:0007669"/>
    <property type="project" value="TreeGrafter"/>
</dbReference>
<keyword evidence="2 5" id="KW-0479">Metal-binding</keyword>
<evidence type="ECO:0000256" key="9">
    <source>
        <dbReference type="PIRSR" id="PIRSR000099-4"/>
    </source>
</evidence>
<reference evidence="12 13" key="2">
    <citation type="journal article" date="2016" name="Infect. Immun.">
        <title>Helicobacter saguini, a Novel Helicobacter Isolated from Cotton-Top Tamarins with Ulcerative Colitis, Has Proinflammatory Properties and Induces Typhlocolitis and Dysplasia in Gnotobiotic IL-10-/- Mice.</title>
        <authorList>
            <person name="Shen Z."/>
            <person name="Mannion A."/>
            <person name="Whary M.T."/>
            <person name="Muthupalani S."/>
            <person name="Sheh A."/>
            <person name="Feng Y."/>
            <person name="Gong G."/>
            <person name="Vandamme P."/>
            <person name="Holcombe H.R."/>
            <person name="Paster B.J."/>
            <person name="Fox J.G."/>
        </authorList>
    </citation>
    <scope>NUCLEOTIDE SEQUENCE [LARGE SCALE GENOMIC DNA]</scope>
    <source>
        <strain evidence="12 13">MIT 97-6194</strain>
    </source>
</reference>
<gene>
    <name evidence="5 12" type="primary">hisD</name>
    <name evidence="11" type="ORF">DCO61_09915</name>
    <name evidence="12" type="ORF">LS64_002570</name>
</gene>
<keyword evidence="5" id="KW-0520">NAD</keyword>
<reference evidence="11 14" key="4">
    <citation type="submission" date="2019-12" db="EMBL/GenBank/DDBJ databases">
        <title>Multi-Generational Helicobacter saguini Isolates.</title>
        <authorList>
            <person name="Mannion A."/>
            <person name="Shen Z."/>
            <person name="Fox J.G."/>
        </authorList>
    </citation>
    <scope>NUCLEOTIDE SEQUENCE [LARGE SCALE GENOMIC DNA]</scope>
    <source>
        <strain evidence="11">16-048</strain>
        <strain evidence="14">16-048 (F4)</strain>
    </source>
</reference>
<evidence type="ECO:0000256" key="8">
    <source>
        <dbReference type="PIRSR" id="PIRSR000099-3"/>
    </source>
</evidence>
<evidence type="ECO:0000256" key="2">
    <source>
        <dbReference type="ARBA" id="ARBA00022723"/>
    </source>
</evidence>
<dbReference type="Pfam" id="PF00815">
    <property type="entry name" value="Histidinol_dh"/>
    <property type="match status" value="1"/>
</dbReference>
<dbReference type="UniPathway" id="UPA00031">
    <property type="reaction ID" value="UER00014"/>
</dbReference>
<dbReference type="Proteomes" id="UP000477070">
    <property type="component" value="Unassembled WGS sequence"/>
</dbReference>
<proteinExistence type="inferred from homology"/>
<keyword evidence="5" id="KW-0028">Amino-acid biosynthesis</keyword>
<feature type="binding site" evidence="5 8">
    <location>
        <position position="342"/>
    </location>
    <ligand>
        <name>substrate</name>
    </ligand>
</feature>
<dbReference type="NCBIfam" id="TIGR00069">
    <property type="entry name" value="hisD"/>
    <property type="match status" value="1"/>
</dbReference>
<dbReference type="Gene3D" id="3.40.50.1980">
    <property type="entry name" value="Nitrogenase molybdenum iron protein domain"/>
    <property type="match status" value="2"/>
</dbReference>
<feature type="active site" description="Proton acceptor" evidence="5 7">
    <location>
        <position position="341"/>
    </location>
</feature>
<comment type="cofactor">
    <cofactor evidence="5 9">
        <name>Zn(2+)</name>
        <dbReference type="ChEBI" id="CHEBI:29105"/>
    </cofactor>
    <text evidence="5 9">Binds 1 zinc ion per subunit.</text>
</comment>
<dbReference type="InterPro" id="IPR016161">
    <property type="entry name" value="Ald_DH/histidinol_DH"/>
</dbReference>
<feature type="active site" description="Proton acceptor" evidence="5 7">
    <location>
        <position position="342"/>
    </location>
</feature>
<dbReference type="Gene3D" id="1.20.5.1300">
    <property type="match status" value="1"/>
</dbReference>
<reference evidence="12 13" key="1">
    <citation type="journal article" date="2014" name="Genome Announc.">
        <title>Draft genome sequences of eight enterohepatic helicobacter species isolated from both laboratory and wild rodents.</title>
        <authorList>
            <person name="Sheh A."/>
            <person name="Shen Z."/>
            <person name="Fox J.G."/>
        </authorList>
    </citation>
    <scope>NUCLEOTIDE SEQUENCE [LARGE SCALE GENOMIC DNA]</scope>
    <source>
        <strain evidence="12 13">MIT 97-6194</strain>
    </source>
</reference>
<keyword evidence="3 5" id="KW-0862">Zinc</keyword>
<dbReference type="OrthoDB" id="9805269at2"/>
<feature type="binding site" evidence="5 9">
    <location>
        <position position="434"/>
    </location>
    <ligand>
        <name>Zn(2+)</name>
        <dbReference type="ChEBI" id="CHEBI:29105"/>
    </ligand>
</feature>
<evidence type="ECO:0000313" key="14">
    <source>
        <dbReference type="Proteomes" id="UP000477070"/>
    </source>
</evidence>
<accession>A0A347VQ32</accession>
<dbReference type="STRING" id="1548018.LS64_07020"/>
<dbReference type="GO" id="GO:0051287">
    <property type="term" value="F:NAD binding"/>
    <property type="evidence" value="ECO:0007669"/>
    <property type="project" value="InterPro"/>
</dbReference>
<dbReference type="PANTHER" id="PTHR21256">
    <property type="entry name" value="HISTIDINOL DEHYDROGENASE HDH"/>
    <property type="match status" value="1"/>
</dbReference>
<comment type="function">
    <text evidence="5">Catalyzes the sequential NAD-dependent oxidations of L-histidinol to L-histidinaldehyde and then to L-histidine.</text>
</comment>
<dbReference type="InterPro" id="IPR022695">
    <property type="entry name" value="Histidinol_DH_monofunct"/>
</dbReference>
<dbReference type="FunFam" id="3.40.50.1980:FF:000001">
    <property type="entry name" value="Histidinol dehydrogenase"/>
    <property type="match status" value="1"/>
</dbReference>
<evidence type="ECO:0000256" key="3">
    <source>
        <dbReference type="ARBA" id="ARBA00022833"/>
    </source>
</evidence>
<feature type="binding site" evidence="5 9">
    <location>
        <position position="273"/>
    </location>
    <ligand>
        <name>Zn(2+)</name>
        <dbReference type="ChEBI" id="CHEBI:29105"/>
    </ligand>
</feature>
<feature type="binding site" evidence="5 8">
    <location>
        <position position="276"/>
    </location>
    <ligand>
        <name>substrate</name>
    </ligand>
</feature>
<dbReference type="EMBL" id="JRMP02000003">
    <property type="protein sequence ID" value="TLD95260.1"/>
    <property type="molecule type" value="Genomic_DNA"/>
</dbReference>
<evidence type="ECO:0000313" key="12">
    <source>
        <dbReference type="EMBL" id="TLD95260.1"/>
    </source>
</evidence>
<comment type="pathway">
    <text evidence="5">Amino-acid biosynthesis; L-histidine biosynthesis; L-histidine from 5-phospho-alpha-D-ribose 1-diphosphate: step 9/9.</text>
</comment>
<protein>
    <recommendedName>
        <fullName evidence="5">Histidinol dehydrogenase</fullName>
        <shortName evidence="5">HDH</shortName>
        <ecNumber evidence="5">1.1.1.23</ecNumber>
    </recommendedName>
</protein>
<dbReference type="Proteomes" id="UP000029714">
    <property type="component" value="Unassembled WGS sequence"/>
</dbReference>
<feature type="binding site" evidence="5 9">
    <location>
        <position position="276"/>
    </location>
    <ligand>
        <name>Zn(2+)</name>
        <dbReference type="ChEBI" id="CHEBI:29105"/>
    </ligand>
</feature>
<keyword evidence="13" id="KW-1185">Reference proteome</keyword>
<feature type="binding site" evidence="5 8">
    <location>
        <position position="375"/>
    </location>
    <ligand>
        <name>substrate</name>
    </ligand>
</feature>
<sequence>MIKILNTKDSNFENEFNILLNRASEDMDSIIPSVLETLKDIKKRGIDSILELVAKYDSWNPKSLECLKIDFNHAENAYKNLDSKSKDALKIAYDRIYTFHEYTKPRGFIKNDNYANTLGQIVLPVSRAGLYVPGGKAFYPSSLLMNAIPAKVAGVQNIVVTTPTPRNEINELLLAAMYLCDIKEAYKVGGVGAIGLLAYGLGDKKWRTNATQDSKSVRKVDVITGPGNIYVATAKKLVFGEVNIDMIAGPSEIGILADRSAPIDTLAIDMLSQAEHDELASSILITDDALLATQVATKIDKKLATLTRREIAEKSINSRGVIIVVENLKQGAALMNEIAPEHLEIITQNPLDLLPRIKAAGAIFLGRYTPEAIGDYLAGPNHTLPTGGSAKFFSPLSSENFSTRTSLLSFTKDGLESLREACATIADIEGLQAHKLSVLHR</sequence>
<feature type="binding site" evidence="5 8">
    <location>
        <position position="434"/>
    </location>
    <ligand>
        <name>substrate</name>
    </ligand>
</feature>
<dbReference type="GO" id="GO:0004399">
    <property type="term" value="F:histidinol dehydrogenase activity"/>
    <property type="evidence" value="ECO:0007669"/>
    <property type="project" value="UniProtKB-UniRule"/>
</dbReference>
<keyword evidence="5" id="KW-0368">Histidine biosynthesis</keyword>
<name>A0A347VQ32_9HELI</name>
<dbReference type="GO" id="GO:0008270">
    <property type="term" value="F:zinc ion binding"/>
    <property type="evidence" value="ECO:0007669"/>
    <property type="project" value="UniProtKB-UniRule"/>
</dbReference>
<evidence type="ECO:0000256" key="6">
    <source>
        <dbReference type="PIRNR" id="PIRNR000099"/>
    </source>
</evidence>
<comment type="caution">
    <text evidence="5">Lacks conserved residue(s) required for the propagation of feature annotation.</text>
</comment>